<dbReference type="InterPro" id="IPR016032">
    <property type="entry name" value="Sig_transdc_resp-reg_C-effctor"/>
</dbReference>
<dbReference type="InterPro" id="IPR011006">
    <property type="entry name" value="CheY-like_superfamily"/>
</dbReference>
<name>A0A3R5X3H5_9BACT</name>
<evidence type="ECO:0000256" key="3">
    <source>
        <dbReference type="ARBA" id="ARBA00022553"/>
    </source>
</evidence>
<dbReference type="Gene3D" id="3.40.50.2300">
    <property type="match status" value="1"/>
</dbReference>
<dbReference type="Pfam" id="PF00072">
    <property type="entry name" value="Response_reg"/>
    <property type="match status" value="1"/>
</dbReference>
<evidence type="ECO:0000256" key="6">
    <source>
        <dbReference type="ARBA" id="ARBA00023125"/>
    </source>
</evidence>
<dbReference type="PROSITE" id="PS51755">
    <property type="entry name" value="OMPR_PHOB"/>
    <property type="match status" value="1"/>
</dbReference>
<dbReference type="Gene3D" id="6.10.250.690">
    <property type="match status" value="1"/>
</dbReference>
<proteinExistence type="predicted"/>
<dbReference type="InterPro" id="IPR058124">
    <property type="entry name" value="CpxR-like_REC"/>
</dbReference>
<dbReference type="EMBL" id="CP035108">
    <property type="protein sequence ID" value="QAR33668.1"/>
    <property type="molecule type" value="Genomic_DNA"/>
</dbReference>
<feature type="DNA-binding region" description="OmpR/PhoB-type" evidence="9">
    <location>
        <begin position="129"/>
        <end position="224"/>
    </location>
</feature>
<dbReference type="SMART" id="SM00862">
    <property type="entry name" value="Trans_reg_C"/>
    <property type="match status" value="1"/>
</dbReference>
<dbReference type="AlphaFoldDB" id="A0A3R5X3H5"/>
<reference evidence="12 13" key="1">
    <citation type="submission" date="2019-01" db="EMBL/GenBank/DDBJ databases">
        <title>Geovibrio thiophilus DSM 11263, complete genome.</title>
        <authorList>
            <person name="Spring S."/>
            <person name="Bunk B."/>
            <person name="Sproer C."/>
        </authorList>
    </citation>
    <scope>NUCLEOTIDE SEQUENCE [LARGE SCALE GENOMIC DNA]</scope>
    <source>
        <strain evidence="12 13">DSM 11263</strain>
    </source>
</reference>
<dbReference type="PANTHER" id="PTHR48111:SF39">
    <property type="entry name" value="TRANSCRIPTIONAL REGULATORY PROTEIN CPXR"/>
    <property type="match status" value="1"/>
</dbReference>
<sequence length="228" mass="25195">MNFINANILIIDDDTELCELLETYLGEEGFGVESVHEGKSGLAKAQDGGFSLIILDVMLPGMDGFAILRELRKTNDTPVFMLTARGEETDRISGIENGADDYLPKPFNPRELIVRIKAILRRTGRQTAGVTIEAGTLRINTLRLSAYAGGQEITLTSAEFQILEMLMRSAGKTVSRDDISKCVFERELNSFDRSIDVHISNIRKKIGDPDIIKSIRGAGYILTAEVKN</sequence>
<keyword evidence="2" id="KW-0963">Cytoplasm</keyword>
<dbReference type="PROSITE" id="PS50110">
    <property type="entry name" value="RESPONSE_REGULATORY"/>
    <property type="match status" value="1"/>
</dbReference>
<dbReference type="GO" id="GO:0005829">
    <property type="term" value="C:cytosol"/>
    <property type="evidence" value="ECO:0007669"/>
    <property type="project" value="TreeGrafter"/>
</dbReference>
<keyword evidence="7" id="KW-0804">Transcription</keyword>
<dbReference type="GO" id="GO:0006355">
    <property type="term" value="P:regulation of DNA-templated transcription"/>
    <property type="evidence" value="ECO:0007669"/>
    <property type="project" value="InterPro"/>
</dbReference>
<dbReference type="InterPro" id="IPR039420">
    <property type="entry name" value="WalR-like"/>
</dbReference>
<comment type="subcellular location">
    <subcellularLocation>
        <location evidence="1">Cytoplasm</location>
    </subcellularLocation>
</comment>
<dbReference type="SUPFAM" id="SSF52172">
    <property type="entry name" value="CheY-like"/>
    <property type="match status" value="1"/>
</dbReference>
<evidence type="ECO:0000313" key="13">
    <source>
        <dbReference type="Proteomes" id="UP000287502"/>
    </source>
</evidence>
<dbReference type="Pfam" id="PF00486">
    <property type="entry name" value="Trans_reg_C"/>
    <property type="match status" value="1"/>
</dbReference>
<dbReference type="InterPro" id="IPR001867">
    <property type="entry name" value="OmpR/PhoB-type_DNA-bd"/>
</dbReference>
<dbReference type="CDD" id="cd17623">
    <property type="entry name" value="REC_OmpR_CpxR"/>
    <property type="match status" value="1"/>
</dbReference>
<keyword evidence="3 8" id="KW-0597">Phosphoprotein</keyword>
<dbReference type="SMART" id="SM00448">
    <property type="entry name" value="REC"/>
    <property type="match status" value="1"/>
</dbReference>
<dbReference type="RefSeq" id="WP_128466954.1">
    <property type="nucleotide sequence ID" value="NZ_CP035108.1"/>
</dbReference>
<dbReference type="InterPro" id="IPR001789">
    <property type="entry name" value="Sig_transdc_resp-reg_receiver"/>
</dbReference>
<dbReference type="KEGG" id="gtl:EP073_09715"/>
<evidence type="ECO:0000259" key="10">
    <source>
        <dbReference type="PROSITE" id="PS50110"/>
    </source>
</evidence>
<keyword evidence="6 9" id="KW-0238">DNA-binding</keyword>
<dbReference type="OrthoDB" id="9793321at2"/>
<evidence type="ECO:0000256" key="2">
    <source>
        <dbReference type="ARBA" id="ARBA00022490"/>
    </source>
</evidence>
<dbReference type="GO" id="GO:0032993">
    <property type="term" value="C:protein-DNA complex"/>
    <property type="evidence" value="ECO:0007669"/>
    <property type="project" value="TreeGrafter"/>
</dbReference>
<feature type="modified residue" description="4-aspartylphosphate" evidence="8">
    <location>
        <position position="56"/>
    </location>
</feature>
<dbReference type="CDD" id="cd00383">
    <property type="entry name" value="trans_reg_C"/>
    <property type="match status" value="1"/>
</dbReference>
<keyword evidence="5" id="KW-0805">Transcription regulation</keyword>
<dbReference type="Gene3D" id="1.10.10.10">
    <property type="entry name" value="Winged helix-like DNA-binding domain superfamily/Winged helix DNA-binding domain"/>
    <property type="match status" value="1"/>
</dbReference>
<dbReference type="PANTHER" id="PTHR48111">
    <property type="entry name" value="REGULATOR OF RPOS"/>
    <property type="match status" value="1"/>
</dbReference>
<dbReference type="GO" id="GO:0000156">
    <property type="term" value="F:phosphorelay response regulator activity"/>
    <property type="evidence" value="ECO:0007669"/>
    <property type="project" value="TreeGrafter"/>
</dbReference>
<dbReference type="InterPro" id="IPR036388">
    <property type="entry name" value="WH-like_DNA-bd_sf"/>
</dbReference>
<accession>A0A3R5X3H5</accession>
<evidence type="ECO:0000259" key="11">
    <source>
        <dbReference type="PROSITE" id="PS51755"/>
    </source>
</evidence>
<dbReference type="Proteomes" id="UP000287502">
    <property type="component" value="Chromosome"/>
</dbReference>
<evidence type="ECO:0000256" key="7">
    <source>
        <dbReference type="ARBA" id="ARBA00023163"/>
    </source>
</evidence>
<feature type="domain" description="OmpR/PhoB-type" evidence="11">
    <location>
        <begin position="129"/>
        <end position="224"/>
    </location>
</feature>
<keyword evidence="4" id="KW-0902">Two-component regulatory system</keyword>
<evidence type="ECO:0000256" key="8">
    <source>
        <dbReference type="PROSITE-ProRule" id="PRU00169"/>
    </source>
</evidence>
<dbReference type="FunFam" id="3.40.50.2300:FF:000001">
    <property type="entry name" value="DNA-binding response regulator PhoB"/>
    <property type="match status" value="1"/>
</dbReference>
<evidence type="ECO:0000256" key="5">
    <source>
        <dbReference type="ARBA" id="ARBA00023015"/>
    </source>
</evidence>
<protein>
    <submittedName>
        <fullName evidence="12">Response regulator transcription factor</fullName>
    </submittedName>
</protein>
<evidence type="ECO:0000256" key="4">
    <source>
        <dbReference type="ARBA" id="ARBA00023012"/>
    </source>
</evidence>
<feature type="domain" description="Response regulatory" evidence="10">
    <location>
        <begin position="7"/>
        <end position="120"/>
    </location>
</feature>
<evidence type="ECO:0000313" key="12">
    <source>
        <dbReference type="EMBL" id="QAR33668.1"/>
    </source>
</evidence>
<dbReference type="SUPFAM" id="SSF46894">
    <property type="entry name" value="C-terminal effector domain of the bipartite response regulators"/>
    <property type="match status" value="1"/>
</dbReference>
<keyword evidence="13" id="KW-1185">Reference proteome</keyword>
<organism evidence="12 13">
    <name type="scientific">Geovibrio thiophilus</name>
    <dbReference type="NCBI Taxonomy" id="139438"/>
    <lineage>
        <taxon>Bacteria</taxon>
        <taxon>Pseudomonadati</taxon>
        <taxon>Deferribacterota</taxon>
        <taxon>Deferribacteres</taxon>
        <taxon>Deferribacterales</taxon>
        <taxon>Geovibrionaceae</taxon>
        <taxon>Geovibrio</taxon>
    </lineage>
</organism>
<dbReference type="GO" id="GO:0000976">
    <property type="term" value="F:transcription cis-regulatory region binding"/>
    <property type="evidence" value="ECO:0007669"/>
    <property type="project" value="TreeGrafter"/>
</dbReference>
<gene>
    <name evidence="12" type="ORF">EP073_09715</name>
</gene>
<evidence type="ECO:0000256" key="9">
    <source>
        <dbReference type="PROSITE-ProRule" id="PRU01091"/>
    </source>
</evidence>
<evidence type="ECO:0000256" key="1">
    <source>
        <dbReference type="ARBA" id="ARBA00004496"/>
    </source>
</evidence>